<gene>
    <name evidence="18" type="ORF">QBZ16_002422</name>
</gene>
<evidence type="ECO:0000256" key="1">
    <source>
        <dbReference type="ARBA" id="ARBA00004903"/>
    </source>
</evidence>
<keyword evidence="5 14" id="KW-0489">Methyltransferase</keyword>
<dbReference type="NCBIfam" id="NF002497">
    <property type="entry name" value="PRK01827.1-3"/>
    <property type="match status" value="1"/>
</dbReference>
<evidence type="ECO:0000256" key="2">
    <source>
        <dbReference type="ARBA" id="ARBA00006900"/>
    </source>
</evidence>
<evidence type="ECO:0000256" key="6">
    <source>
        <dbReference type="ARBA" id="ARBA00022679"/>
    </source>
</evidence>
<dbReference type="Pfam" id="PF00186">
    <property type="entry name" value="DHFR_1"/>
    <property type="match status" value="1"/>
</dbReference>
<comment type="similarity">
    <text evidence="2 14">In the C-terminal section; belongs to the thymidylate synthase family.</text>
</comment>
<evidence type="ECO:0000313" key="19">
    <source>
        <dbReference type="Proteomes" id="UP001255856"/>
    </source>
</evidence>
<dbReference type="GO" id="GO:0005829">
    <property type="term" value="C:cytosol"/>
    <property type="evidence" value="ECO:0007669"/>
    <property type="project" value="TreeGrafter"/>
</dbReference>
<evidence type="ECO:0000256" key="12">
    <source>
        <dbReference type="ARBA" id="ARBA00047344"/>
    </source>
</evidence>
<protein>
    <recommendedName>
        <fullName evidence="14">Bifunctional dihydrofolate reductase-thymidylate synthase</fullName>
    </recommendedName>
</protein>
<dbReference type="CDD" id="cd00351">
    <property type="entry name" value="TS_Pyrimidine_HMase"/>
    <property type="match status" value="1"/>
</dbReference>
<dbReference type="EMBL" id="JASFZW010000002">
    <property type="protein sequence ID" value="KAK2080026.1"/>
    <property type="molecule type" value="Genomic_DNA"/>
</dbReference>
<evidence type="ECO:0000259" key="17">
    <source>
        <dbReference type="PROSITE" id="PS51330"/>
    </source>
</evidence>
<dbReference type="AlphaFoldDB" id="A0AAD9MP06"/>
<proteinExistence type="inferred from homology"/>
<evidence type="ECO:0000256" key="16">
    <source>
        <dbReference type="PROSITE-ProRule" id="PRU10016"/>
    </source>
</evidence>
<keyword evidence="7 14" id="KW-0545">Nucleotide biosynthesis</keyword>
<dbReference type="InterPro" id="IPR001796">
    <property type="entry name" value="DHFR_dom"/>
</dbReference>
<evidence type="ECO:0000256" key="5">
    <source>
        <dbReference type="ARBA" id="ARBA00022603"/>
    </source>
</evidence>
<keyword evidence="6 14" id="KW-0808">Transferase</keyword>
<keyword evidence="19" id="KW-1185">Reference proteome</keyword>
<evidence type="ECO:0000256" key="9">
    <source>
        <dbReference type="ARBA" id="ARBA00023002"/>
    </source>
</evidence>
<dbReference type="InterPro" id="IPR036926">
    <property type="entry name" value="Thymidate_synth/dCMP_Mease_sf"/>
</dbReference>
<reference evidence="18" key="1">
    <citation type="submission" date="2021-01" db="EMBL/GenBank/DDBJ databases">
        <authorList>
            <person name="Eckstrom K.M.E."/>
        </authorList>
    </citation>
    <scope>NUCLEOTIDE SEQUENCE</scope>
    <source>
        <strain evidence="18">UVCC 0001</strain>
    </source>
</reference>
<feature type="active site" evidence="15 16">
    <location>
        <position position="353"/>
    </location>
</feature>
<evidence type="ECO:0000256" key="11">
    <source>
        <dbReference type="ARBA" id="ARBA00024992"/>
    </source>
</evidence>
<evidence type="ECO:0000256" key="3">
    <source>
        <dbReference type="ARBA" id="ARBA00010176"/>
    </source>
</evidence>
<dbReference type="Gene3D" id="3.40.430.10">
    <property type="entry name" value="Dihydrofolate Reductase, subunit A"/>
    <property type="match status" value="1"/>
</dbReference>
<comment type="pathway">
    <text evidence="1 14">Cofactor biosynthesis; tetrahydrofolate biosynthesis; 5,6,7,8-tetrahydrofolate from 7,8-dihydrofolate: step 1/1.</text>
</comment>
<dbReference type="Gene3D" id="3.30.572.10">
    <property type="entry name" value="Thymidylate synthase/dCMP hydroxymethylase domain"/>
    <property type="match status" value="1"/>
</dbReference>
<keyword evidence="8" id="KW-0521">NADP</keyword>
<dbReference type="Pfam" id="PF00303">
    <property type="entry name" value="Thymidylat_synt"/>
    <property type="match status" value="1"/>
</dbReference>
<evidence type="ECO:0000256" key="13">
    <source>
        <dbReference type="ARBA" id="ARBA00048873"/>
    </source>
</evidence>
<dbReference type="SUPFAM" id="SSF55831">
    <property type="entry name" value="Thymidylate synthase/dCMP hydroxymethylase"/>
    <property type="match status" value="1"/>
</dbReference>
<dbReference type="InterPro" id="IPR045097">
    <property type="entry name" value="Thymidate_synth/dCMP_Mease"/>
</dbReference>
<dbReference type="PANTHER" id="PTHR11548:SF2">
    <property type="entry name" value="THYMIDYLATE SYNTHASE"/>
    <property type="match status" value="1"/>
</dbReference>
<evidence type="ECO:0000256" key="7">
    <source>
        <dbReference type="ARBA" id="ARBA00022727"/>
    </source>
</evidence>
<dbReference type="InterPro" id="IPR023451">
    <property type="entry name" value="Thymidate_synth/dCMP_Mease_dom"/>
</dbReference>
<dbReference type="SUPFAM" id="SSF53597">
    <property type="entry name" value="Dihydrofolate reductase-like"/>
    <property type="match status" value="1"/>
</dbReference>
<keyword evidence="4 14" id="KW-0554">One-carbon metabolism</keyword>
<dbReference type="GO" id="GO:0006730">
    <property type="term" value="P:one-carbon metabolic process"/>
    <property type="evidence" value="ECO:0007669"/>
    <property type="project" value="UniProtKB-KW"/>
</dbReference>
<name>A0AAD9MP06_PROWI</name>
<dbReference type="PROSITE" id="PS00091">
    <property type="entry name" value="THYMIDYLATE_SYNTHASE"/>
    <property type="match status" value="1"/>
</dbReference>
<dbReference type="FunFam" id="3.30.572.10:FF:000002">
    <property type="entry name" value="Possible thymidylate synthase"/>
    <property type="match status" value="1"/>
</dbReference>
<comment type="function">
    <text evidence="11">Bifunctional enzyme. Involved in de novo dTMP biosynthesis. Key enzyme in folate metabolism. Can play two different roles depending on the source of dihydrofolate: de novo synthesis of tetrahydrofolate or recycling of the dihydrofolate released as one of the end products of the TS catalyzed reaction. Catalyzes an essential reaction for de novo glycine and purine synthesis, DNA precursor synthesis, and for the conversion of dUMP to dTMP.</text>
</comment>
<accession>A0AAD9MP06</accession>
<dbReference type="HAMAP" id="MF_00008">
    <property type="entry name" value="Thymidy_synth_bact"/>
    <property type="match status" value="1"/>
</dbReference>
<comment type="catalytic activity">
    <reaction evidence="12">
        <text>dUMP + (6R)-5,10-methylene-5,6,7,8-tetrahydrofolate = 7,8-dihydrofolate + dTMP</text>
        <dbReference type="Rhea" id="RHEA:12104"/>
        <dbReference type="ChEBI" id="CHEBI:15636"/>
        <dbReference type="ChEBI" id="CHEBI:57451"/>
        <dbReference type="ChEBI" id="CHEBI:63528"/>
        <dbReference type="ChEBI" id="CHEBI:246422"/>
        <dbReference type="EC" id="2.1.1.45"/>
    </reaction>
</comment>
<keyword evidence="9 14" id="KW-0560">Oxidoreductase</keyword>
<dbReference type="PROSITE" id="PS51330">
    <property type="entry name" value="DHFR_2"/>
    <property type="match status" value="1"/>
</dbReference>
<feature type="domain" description="DHFR" evidence="17">
    <location>
        <begin position="1"/>
        <end position="167"/>
    </location>
</feature>
<dbReference type="InterPro" id="IPR024072">
    <property type="entry name" value="DHFR-like_dom_sf"/>
</dbReference>
<evidence type="ECO:0000256" key="8">
    <source>
        <dbReference type="ARBA" id="ARBA00022857"/>
    </source>
</evidence>
<dbReference type="CDD" id="cd00209">
    <property type="entry name" value="DHFR"/>
    <property type="match status" value="1"/>
</dbReference>
<dbReference type="GO" id="GO:0005739">
    <property type="term" value="C:mitochondrion"/>
    <property type="evidence" value="ECO:0007669"/>
    <property type="project" value="TreeGrafter"/>
</dbReference>
<evidence type="ECO:0000256" key="15">
    <source>
        <dbReference type="PIRSR" id="PIRSR000389-1"/>
    </source>
</evidence>
<dbReference type="PRINTS" id="PR00108">
    <property type="entry name" value="THYMDSNTHASE"/>
</dbReference>
<evidence type="ECO:0000256" key="10">
    <source>
        <dbReference type="ARBA" id="ARBA00023268"/>
    </source>
</evidence>
<keyword evidence="10" id="KW-0511">Multifunctional enzyme</keyword>
<evidence type="ECO:0000313" key="18">
    <source>
        <dbReference type="EMBL" id="KAK2080026.1"/>
    </source>
</evidence>
<dbReference type="NCBIfam" id="TIGR03284">
    <property type="entry name" value="thym_sym"/>
    <property type="match status" value="1"/>
</dbReference>
<dbReference type="PANTHER" id="PTHR11548">
    <property type="entry name" value="THYMIDYLATE SYNTHASE 1"/>
    <property type="match status" value="1"/>
</dbReference>
<dbReference type="GO" id="GO:0004146">
    <property type="term" value="F:dihydrofolate reductase activity"/>
    <property type="evidence" value="ECO:0007669"/>
    <property type="project" value="UniProtKB-EC"/>
</dbReference>
<dbReference type="GO" id="GO:0006231">
    <property type="term" value="P:dTMP biosynthetic process"/>
    <property type="evidence" value="ECO:0007669"/>
    <property type="project" value="InterPro"/>
</dbReference>
<dbReference type="Proteomes" id="UP001255856">
    <property type="component" value="Unassembled WGS sequence"/>
</dbReference>
<dbReference type="PIRSF" id="PIRSF000389">
    <property type="entry name" value="DHFR-TS"/>
    <property type="match status" value="1"/>
</dbReference>
<dbReference type="GO" id="GO:0046654">
    <property type="term" value="P:tetrahydrofolate biosynthetic process"/>
    <property type="evidence" value="ECO:0007669"/>
    <property type="project" value="InterPro"/>
</dbReference>
<evidence type="ECO:0000256" key="4">
    <source>
        <dbReference type="ARBA" id="ARBA00022563"/>
    </source>
</evidence>
<evidence type="ECO:0000256" key="14">
    <source>
        <dbReference type="PIRNR" id="PIRNR000389"/>
    </source>
</evidence>
<dbReference type="InterPro" id="IPR020940">
    <property type="entry name" value="Thymidylate_synthase_AS"/>
</dbReference>
<dbReference type="InterPro" id="IPR012262">
    <property type="entry name" value="DHFR-TS"/>
</dbReference>
<comment type="catalytic activity">
    <reaction evidence="13">
        <text>(6S)-5,6,7,8-tetrahydrofolate + NADP(+) = 7,8-dihydrofolate + NADPH + H(+)</text>
        <dbReference type="Rhea" id="RHEA:15009"/>
        <dbReference type="ChEBI" id="CHEBI:15378"/>
        <dbReference type="ChEBI" id="CHEBI:57451"/>
        <dbReference type="ChEBI" id="CHEBI:57453"/>
        <dbReference type="ChEBI" id="CHEBI:57783"/>
        <dbReference type="ChEBI" id="CHEBI:58349"/>
        <dbReference type="EC" id="1.5.1.3"/>
    </reaction>
</comment>
<dbReference type="GO" id="GO:0004799">
    <property type="term" value="F:thymidylate synthase activity"/>
    <property type="evidence" value="ECO:0007669"/>
    <property type="project" value="UniProtKB-EC"/>
</dbReference>
<dbReference type="GO" id="GO:0032259">
    <property type="term" value="P:methylation"/>
    <property type="evidence" value="ECO:0007669"/>
    <property type="project" value="UniProtKB-KW"/>
</dbReference>
<comment type="similarity">
    <text evidence="3 14">In the N-terminal section; belongs to the dihydrofolate reductase family.</text>
</comment>
<sequence length="476" mass="53182">MAYFKDITSRTYDPTKQNAVIMGRKTWESIPSKFRPLPGRLNVVLSRSGDENSSARCNQPANPAGAERAKGALWVRSLEEALELVSSAAHGDRVEGVFVIGGGEVYWSAMQSPHAAAVHLTLVDSDTPCDTHFPARPEEEGWRLWSASRPQRDGEDGPRYSFLCYLRGPADAAPAVRLPPGLAAPHEESQYLGLIREVLRSGVRRGDRTGTGTLALFGERMRFNLRHSFPLLTTKRVFWRGVVEELLWFVSGATNATLLSERGVHIWDGNGSRAFLDSRGLPHREEGDLGPVYGFQWRHFGAEYSDMHADYRGQGVDQLADLVRRIREDPTDRRLVLTAWNPAALADMALPPCHMFCQFFVAEGELSCQMYQRSADLGLGVPFNIASYALLTLMMAQVCGLRPGDLVHVLGDAHVYLNHVEPLREQLLRSPRPFPVCEEWTLRLNPEVTSIDGFKPEDFELTGYEPHKKISMVMAV</sequence>
<organism evidence="18 19">
    <name type="scientific">Prototheca wickerhamii</name>
    <dbReference type="NCBI Taxonomy" id="3111"/>
    <lineage>
        <taxon>Eukaryota</taxon>
        <taxon>Viridiplantae</taxon>
        <taxon>Chlorophyta</taxon>
        <taxon>core chlorophytes</taxon>
        <taxon>Trebouxiophyceae</taxon>
        <taxon>Chlorellales</taxon>
        <taxon>Chlorellaceae</taxon>
        <taxon>Prototheca</taxon>
    </lineage>
</organism>
<dbReference type="InterPro" id="IPR000398">
    <property type="entry name" value="Thymidylate_synthase"/>
</dbReference>
<comment type="caution">
    <text evidence="18">The sequence shown here is derived from an EMBL/GenBank/DDBJ whole genome shotgun (WGS) entry which is preliminary data.</text>
</comment>